<sequence>MLVKGGGFPGSPSWNPGKCNGGDTRRSVQESAACWSDTFYCVMAPHSRDPEELPDACSVCVDFQSTLPRRRRNHRERHESIFNLVTNDNFKSINHMILASNKGPRISFARAFRTHFQEGITPKPYGPIEELPEKIIR</sequence>
<organism evidence="2 3">
    <name type="scientific">Escallonia herrerae</name>
    <dbReference type="NCBI Taxonomy" id="1293975"/>
    <lineage>
        <taxon>Eukaryota</taxon>
        <taxon>Viridiplantae</taxon>
        <taxon>Streptophyta</taxon>
        <taxon>Embryophyta</taxon>
        <taxon>Tracheophyta</taxon>
        <taxon>Spermatophyta</taxon>
        <taxon>Magnoliopsida</taxon>
        <taxon>eudicotyledons</taxon>
        <taxon>Gunneridae</taxon>
        <taxon>Pentapetalae</taxon>
        <taxon>asterids</taxon>
        <taxon>campanulids</taxon>
        <taxon>Escalloniales</taxon>
        <taxon>Escalloniaceae</taxon>
        <taxon>Escallonia</taxon>
    </lineage>
</organism>
<gene>
    <name evidence="2" type="ORF">RJ639_044031</name>
</gene>
<evidence type="ECO:0000256" key="1">
    <source>
        <dbReference type="SAM" id="MobiDB-lite"/>
    </source>
</evidence>
<accession>A0AA88WDP7</accession>
<feature type="region of interest" description="Disordered" evidence="1">
    <location>
        <begin position="1"/>
        <end position="24"/>
    </location>
</feature>
<name>A0AA88WDP7_9ASTE</name>
<comment type="caution">
    <text evidence="2">The sequence shown here is derived from an EMBL/GenBank/DDBJ whole genome shotgun (WGS) entry which is preliminary data.</text>
</comment>
<evidence type="ECO:0000313" key="2">
    <source>
        <dbReference type="EMBL" id="KAK3024894.1"/>
    </source>
</evidence>
<dbReference type="Proteomes" id="UP001188597">
    <property type="component" value="Unassembled WGS sequence"/>
</dbReference>
<evidence type="ECO:0000313" key="3">
    <source>
        <dbReference type="Proteomes" id="UP001188597"/>
    </source>
</evidence>
<protein>
    <submittedName>
        <fullName evidence="2">Uncharacterized protein</fullName>
    </submittedName>
</protein>
<proteinExistence type="predicted"/>
<reference evidence="2" key="1">
    <citation type="submission" date="2022-12" db="EMBL/GenBank/DDBJ databases">
        <title>Draft genome assemblies for two species of Escallonia (Escalloniales).</title>
        <authorList>
            <person name="Chanderbali A."/>
            <person name="Dervinis C."/>
            <person name="Anghel I."/>
            <person name="Soltis D."/>
            <person name="Soltis P."/>
            <person name="Zapata F."/>
        </authorList>
    </citation>
    <scope>NUCLEOTIDE SEQUENCE</scope>
    <source>
        <strain evidence="2">UCBG64.0493</strain>
        <tissue evidence="2">Leaf</tissue>
    </source>
</reference>
<dbReference type="EMBL" id="JAVXUP010000576">
    <property type="protein sequence ID" value="KAK3024894.1"/>
    <property type="molecule type" value="Genomic_DNA"/>
</dbReference>
<dbReference type="AlphaFoldDB" id="A0AA88WDP7"/>
<keyword evidence="3" id="KW-1185">Reference proteome</keyword>